<evidence type="ECO:0008006" key="2">
    <source>
        <dbReference type="Google" id="ProtNLM"/>
    </source>
</evidence>
<comment type="caution">
    <text evidence="1">The sequence shown here is derived from an EMBL/GenBank/DDBJ whole genome shotgun (WGS) entry which is preliminary data.</text>
</comment>
<protein>
    <recommendedName>
        <fullName evidence="2">UVR domain-containing protein</fullName>
    </recommendedName>
</protein>
<evidence type="ECO:0000313" key="1">
    <source>
        <dbReference type="EMBL" id="GAG52663.1"/>
    </source>
</evidence>
<dbReference type="EMBL" id="BARS01053613">
    <property type="protein sequence ID" value="GAG52663.1"/>
    <property type="molecule type" value="Genomic_DNA"/>
</dbReference>
<organism evidence="1">
    <name type="scientific">marine sediment metagenome</name>
    <dbReference type="NCBI Taxonomy" id="412755"/>
    <lineage>
        <taxon>unclassified sequences</taxon>
        <taxon>metagenomes</taxon>
        <taxon>ecological metagenomes</taxon>
    </lineage>
</organism>
<dbReference type="PANTHER" id="PTHR38430">
    <property type="entry name" value="PROTEIN-ARGININE KINASE ACTIVATOR PROTEIN"/>
    <property type="match status" value="1"/>
</dbReference>
<dbReference type="GO" id="GO:1990170">
    <property type="term" value="P:stress response to cadmium ion"/>
    <property type="evidence" value="ECO:0007669"/>
    <property type="project" value="TreeGrafter"/>
</dbReference>
<feature type="non-terminal residue" evidence="1">
    <location>
        <position position="132"/>
    </location>
</feature>
<proteinExistence type="predicted"/>
<dbReference type="GO" id="GO:0005507">
    <property type="term" value="F:copper ion binding"/>
    <property type="evidence" value="ECO:0007669"/>
    <property type="project" value="TreeGrafter"/>
</dbReference>
<dbReference type="InterPro" id="IPR025542">
    <property type="entry name" value="YacH"/>
</dbReference>
<dbReference type="GO" id="GO:1990169">
    <property type="term" value="P:stress response to copper ion"/>
    <property type="evidence" value="ECO:0007669"/>
    <property type="project" value="TreeGrafter"/>
</dbReference>
<dbReference type="PIRSF" id="PIRSF015034">
    <property type="entry name" value="YacH"/>
    <property type="match status" value="1"/>
</dbReference>
<gene>
    <name evidence="1" type="ORF">S01H1_79517</name>
</gene>
<name>X0YWI1_9ZZZZ</name>
<reference evidence="1" key="1">
    <citation type="journal article" date="2014" name="Front. Microbiol.">
        <title>High frequency of phylogenetically diverse reductive dehalogenase-homologous genes in deep subseafloor sedimentary metagenomes.</title>
        <authorList>
            <person name="Kawai M."/>
            <person name="Futagami T."/>
            <person name="Toyoda A."/>
            <person name="Takaki Y."/>
            <person name="Nishi S."/>
            <person name="Hori S."/>
            <person name="Arai W."/>
            <person name="Tsubouchi T."/>
            <person name="Morono Y."/>
            <person name="Uchiyama I."/>
            <person name="Ito T."/>
            <person name="Fujiyama A."/>
            <person name="Inagaki F."/>
            <person name="Takami H."/>
        </authorList>
    </citation>
    <scope>NUCLEOTIDE SEQUENCE</scope>
    <source>
        <strain evidence="1">Expedition CK06-06</strain>
    </source>
</reference>
<sequence>MSDEDEKVMCQECGKQKATIHLTDFVDGEPVQTHLCEECYGSKKGMPSLLQSKLFAQFISVIAPDVQKMTDEQCPKCGMGYLEFRQSLRLGCPEDYEVFEEPLRELLVRIHGAEQHVGKIPVGTAQRGARKL</sequence>
<dbReference type="GO" id="GO:0008270">
    <property type="term" value="F:zinc ion binding"/>
    <property type="evidence" value="ECO:0007669"/>
    <property type="project" value="TreeGrafter"/>
</dbReference>
<dbReference type="GO" id="GO:0046870">
    <property type="term" value="F:cadmium ion binding"/>
    <property type="evidence" value="ECO:0007669"/>
    <property type="project" value="TreeGrafter"/>
</dbReference>
<dbReference type="PANTHER" id="PTHR38430:SF1">
    <property type="entry name" value="PROTEIN-ARGININE KINASE ACTIVATOR PROTEIN"/>
    <property type="match status" value="1"/>
</dbReference>
<dbReference type="AlphaFoldDB" id="X0YWI1"/>
<dbReference type="GO" id="GO:0050897">
    <property type="term" value="F:cobalt ion binding"/>
    <property type="evidence" value="ECO:0007669"/>
    <property type="project" value="TreeGrafter"/>
</dbReference>
<accession>X0YWI1</accession>